<dbReference type="PROSITE" id="PS50835">
    <property type="entry name" value="IG_LIKE"/>
    <property type="match status" value="11"/>
</dbReference>
<dbReference type="PROSITE" id="PS50026">
    <property type="entry name" value="EGF_3"/>
    <property type="match status" value="4"/>
</dbReference>
<dbReference type="SMART" id="SM00181">
    <property type="entry name" value="EGF"/>
    <property type="match status" value="8"/>
</dbReference>
<dbReference type="Pfam" id="PF00008">
    <property type="entry name" value="EGF"/>
    <property type="match status" value="2"/>
</dbReference>
<evidence type="ECO:0000256" key="3">
    <source>
        <dbReference type="ARBA" id="ARBA00022530"/>
    </source>
</evidence>
<evidence type="ECO:0000256" key="9">
    <source>
        <dbReference type="ARBA" id="ARBA00023292"/>
    </source>
</evidence>
<evidence type="ECO:0000256" key="1">
    <source>
        <dbReference type="ARBA" id="ARBA00004302"/>
    </source>
</evidence>
<feature type="domain" description="EGF-like" evidence="16">
    <location>
        <begin position="2070"/>
        <end position="2106"/>
    </location>
</feature>
<dbReference type="PROSITE" id="PS50025">
    <property type="entry name" value="LAM_G_DOMAIN"/>
    <property type="match status" value="3"/>
</dbReference>
<feature type="disulfide bond" evidence="13">
    <location>
        <begin position="1643"/>
        <end position="1661"/>
    </location>
</feature>
<feature type="domain" description="Ig-like" evidence="18">
    <location>
        <begin position="1679"/>
        <end position="1765"/>
    </location>
</feature>
<feature type="domain" description="Ig-like" evidence="18">
    <location>
        <begin position="1360"/>
        <end position="1446"/>
    </location>
</feature>
<dbReference type="CDD" id="cd00110">
    <property type="entry name" value="LamG"/>
    <property type="match status" value="3"/>
</dbReference>
<dbReference type="Pfam" id="PF00052">
    <property type="entry name" value="Laminin_B"/>
    <property type="match status" value="2"/>
</dbReference>
<protein>
    <submittedName>
        <fullName evidence="21">Basement membrane-specific heparan sulfate proteoglycan core protein-like</fullName>
    </submittedName>
</protein>
<dbReference type="Pfam" id="PF13927">
    <property type="entry name" value="Ig_3"/>
    <property type="match status" value="6"/>
</dbReference>
<evidence type="ECO:0000313" key="20">
    <source>
        <dbReference type="Proteomes" id="UP000694941"/>
    </source>
</evidence>
<feature type="disulfide bond" evidence="11">
    <location>
        <begin position="2039"/>
        <end position="2056"/>
    </location>
</feature>
<feature type="domain" description="Ig-like" evidence="18">
    <location>
        <begin position="901"/>
        <end position="980"/>
    </location>
</feature>
<feature type="domain" description="Laminin G" evidence="15">
    <location>
        <begin position="2372"/>
        <end position="2553"/>
    </location>
</feature>
<evidence type="ECO:0000256" key="10">
    <source>
        <dbReference type="ARBA" id="ARBA00023319"/>
    </source>
</evidence>
<dbReference type="SUPFAM" id="SSF49899">
    <property type="entry name" value="Concanavalin A-like lectins/glucanases"/>
    <property type="match status" value="3"/>
</dbReference>
<dbReference type="Gene3D" id="2.60.40.10">
    <property type="entry name" value="Immunoglobulins"/>
    <property type="match status" value="11"/>
</dbReference>
<organism evidence="20 21">
    <name type="scientific">Limulus polyphemus</name>
    <name type="common">Atlantic horseshoe crab</name>
    <dbReference type="NCBI Taxonomy" id="6850"/>
    <lineage>
        <taxon>Eukaryota</taxon>
        <taxon>Metazoa</taxon>
        <taxon>Ecdysozoa</taxon>
        <taxon>Arthropoda</taxon>
        <taxon>Chelicerata</taxon>
        <taxon>Merostomata</taxon>
        <taxon>Xiphosura</taxon>
        <taxon>Limulidae</taxon>
        <taxon>Limulus</taxon>
    </lineage>
</organism>
<feature type="disulfide bond" evidence="14">
    <location>
        <begin position="713"/>
        <end position="722"/>
    </location>
</feature>
<dbReference type="PRINTS" id="PR00261">
    <property type="entry name" value="LDLRECEPTOR"/>
</dbReference>
<feature type="disulfide bond" evidence="13">
    <location>
        <begin position="1655"/>
        <end position="1670"/>
    </location>
</feature>
<sequence length="2572" mass="281947">MAGFAQEWFSPTCFLESDGKITCNACPIGYEGRQCEKCAPGYEGNPNIPGGSCRERGGDCNPIGSLSTVRSPSTGLCQCKRHTTGARCDQCKDNTFYLNPESPDGCIDCFCMGITKSCSSCNWYRDQETVSFTNTPEDVELTKLEEDVIFNNFYVDRQNRELVYQTDDNLQGQTLYWKLPSKFLGDKVTSYGGHINYTIKYEPGGLNTPNTDPDVALFGNDIILFYRHSERVKAGLHQTVSVPMYETLWVRPDGQPANREYLLMALADLNRILIKATYSTQTTSVSLVEVTMDIGVENPTGQSQAFSVEQCHCPVGYRGLSCQDCSPGYTRSGAGLYLGLCEPCFCNGHSSDCDPETGVCRNCQHSTEGDFCERCASGYRGDASLGTPNDCFPEQEEDCRCDERGSISQECDFQRRCACKEHVEGKNCNRCVEGFYNMNKENPAGCSLCYCFEVTEQCSSSSYYRQQIKMDLQSLRDPYSHHFQITNRYRSRTISEGIIVNPAYNQVRFMSFPRQPTQVETLYWSLPEQFLGNKLASYGGKLRFTQEYTTGDYGDLFADADVQIVGNGVTVFYVNILNINPGESKHFEIELSEKNWQLVDVRGPMEATREEFMTALANVEALLIRASFHSNMQGSSIKDVEMDTAVPESTGQQLAVEVEQCVCPPGYIGLSCEECAPGYIRDNSGPGLGRCTRCNCNGHSESCDPTTGVCLRCRHNTVGNSCEQCSSGYYGDATRGTPEDCKPCPCPLTISSNQFSRTCFQDNDGQPTCDNCPTGYLGRNCQICARGFKGDPQQPGGSCQPLEPQPGIQVQVESPRSQSVPVDSTVTFRCTSTSYGEYTLTWTKLDGLLPDKATEASGVLTIPNVRPEDSGTYICTGSDSYSQAEDRASLIVERGEESVRPKVRIEPRYLQVTAGEEVEFHCIGEGFPKPELTWSGGRNDQLNPASTFRNGIFRIPSARKSDEAEYYCTATNVVGTETVRTVLFVEGDTVTGEKPHLTISPSSVEAAPGETVQFDCRVTGYPTSDIQWTFSGGELPASSSQVGGTLRLTRIDSSQQGIYICTASNSYGTAQAQVRLHIASGHKQPTVQIEPERQTVPEGDLAQLRCIATGVPAPIVTWSRVGTELSPRHRVDGNTLTITEVTVSDRGLYVCRGENQDGTAQASAIVEVERREVPAVELYPDTVRVVVPGASALFQCRVTAGIPSPTVEWTRQDGRYFSSNTEILEGGVLRFNRVTSEEEGTYVCTVENIAGKVKAEAKLQIQGTPTVKILQNNPFRVRPGETIRFECQALGDPLPSVTWRKPREDEHLYHVETRDGFAVLEIQRVTTADSGTYSCLASSPSGDSEERIQLLVENPDTGIPDVQVEQRVISVPVDSDAELRCFVRGTDRHIDLNWVRADGSSLPISHRLQNGVLYINNVQAQDAGEYSCLGKADDGSVLFTASARLAVIGFSAPPRISVNPTQQTAREGDVVVVQCTATGDQPITIDWNKVQERLPSHVNQRNGRRVSEPINITQSKEVTAFVGSNIEFSCPITGSPQPQTDWTKDGQPLPRNARVVKNKVWLQNVQAENAGRYICTTVSHAGRTRDYVILNVQASCEYFEFQCQDGTCIDQRRRCDRHSDCPDYSDEYNCVNVFSCGPDQFRCGDGTCIEAERRCNHVSDCSDQSDEVGCYRTRRWAIPTLEVKIRPNREIVHMGDSLDLDCQVSGDPSAITQWSKLEEDGPLPANIYVYGSILSINGVRAENGGVYRCTVETRLGTFNDDYVLAIRVPPTVSPNSVESRTAPIGSTVVMDCNTNLEPPVGYTWSKQGGVLPRDATVSNGRITLNNVGSEDAGTYVCTSRNNVATADIPAILVVTGVVPYFSQSPSSYMKMTTLPDAHMEFDVELSFKPENPNGLLLYNGQQEGTGDFMTLLMKDGYVELRYELGSGPAIIRSHQPLEIGKWHTVRIIRNQKIGIVNVDDQPEATGSAPGRFLGLDLVEPLYIGGVPDFSKLPKDAVESIPGFVGCISKFRIADKDHELIQDAESYGIGSCETCGRNPCLHSGVCQEALTETGYKCICPSGFSGDDCEKVAEACYPGVCGEGRCINKPGGGFDCYCPFGRTGFRCEREVVIVEPSLSGDSFLAYPAPEALRNLNLNMRIKPRDVKDGILVYSAQSESGQGDFASLAIKNGSVEFRFDTGSGPAIIRSPEKLQKDTWATIVAERELREGSLVVNDGEAVKGLSPGFTRGLNLQLPLYIGGVDLQRVTVSPFAEVSHGFDGCLSHVEVNGLNIDLVNSVVDSANVVDCGGRSPCLPNPCLNDGICHEDGSRPDNYRCDCHHGVVGDNCEIEVAPCHVLQPCKNGGTCIGTDNSYRCNCPLGFAGTVCEKVVTFDDIAAFQDHSYLVFDRQLLPHTSILTTEIIQFSFTTSEDSGLIFFHGQNPKTEGKGRDYLVIGVVDGFLELSYELGSGPAEIRSLEKINDGVMHSVRIERMAKNGSIQIDGGQKYFGSSQGVLQMLNSDGDIYVGGVPDFKLMTAERYSAGLRGCLWDVQIQDSGILNLYNSAKSGVNVLPCDKSHNSSSSRDELPNFLEK</sequence>
<keyword evidence="10" id="KW-0393">Immunoglobulin domain</keyword>
<feature type="disulfide bond" evidence="11">
    <location>
        <begin position="2356"/>
        <end position="2365"/>
    </location>
</feature>
<dbReference type="SMART" id="SM00179">
    <property type="entry name" value="EGF_CA"/>
    <property type="match status" value="3"/>
</dbReference>
<feature type="disulfide bond" evidence="14">
    <location>
        <begin position="79"/>
        <end position="88"/>
    </location>
</feature>
<evidence type="ECO:0000259" key="16">
    <source>
        <dbReference type="PROSITE" id="PS50026"/>
    </source>
</evidence>
<feature type="domain" description="Ig-like" evidence="18">
    <location>
        <begin position="1174"/>
        <end position="1260"/>
    </location>
</feature>
<feature type="domain" description="EGF-like" evidence="16">
    <location>
        <begin position="2032"/>
        <end position="2068"/>
    </location>
</feature>
<keyword evidence="20" id="KW-1185">Reference proteome</keyword>
<evidence type="ECO:0000256" key="4">
    <source>
        <dbReference type="ARBA" id="ARBA00022729"/>
    </source>
</evidence>
<evidence type="ECO:0000256" key="14">
    <source>
        <dbReference type="PROSITE-ProRule" id="PRU00460"/>
    </source>
</evidence>
<dbReference type="PANTHER" id="PTHR45080">
    <property type="entry name" value="CONTACTIN 5"/>
    <property type="match status" value="1"/>
</dbReference>
<feature type="domain" description="Laminin EGF-like" evidence="17">
    <location>
        <begin position="694"/>
        <end position="743"/>
    </location>
</feature>
<dbReference type="CDD" id="cd00055">
    <property type="entry name" value="EGF_Lam"/>
    <property type="match status" value="6"/>
</dbReference>
<feature type="disulfide bond" evidence="13">
    <location>
        <begin position="1636"/>
        <end position="1648"/>
    </location>
</feature>
<dbReference type="InterPro" id="IPR000742">
    <property type="entry name" value="EGF"/>
</dbReference>
<dbReference type="SMART" id="SM00409">
    <property type="entry name" value="IG"/>
    <property type="match status" value="10"/>
</dbReference>
<dbReference type="InterPro" id="IPR003599">
    <property type="entry name" value="Ig_sub"/>
</dbReference>
<feature type="disulfide bond" evidence="11">
    <location>
        <begin position="2074"/>
        <end position="2084"/>
    </location>
</feature>
<feature type="domain" description="Ig-like" evidence="18">
    <location>
        <begin position="995"/>
        <end position="1077"/>
    </location>
</feature>
<dbReference type="PANTHER" id="PTHR45080:SF8">
    <property type="entry name" value="IG-LIKE DOMAIN-CONTAINING PROTEIN"/>
    <property type="match status" value="1"/>
</dbReference>
<dbReference type="InterPro" id="IPR050958">
    <property type="entry name" value="Cell_Adh-Cytoskel_Orgn"/>
</dbReference>
<dbReference type="Gene3D" id="2.60.120.200">
    <property type="match status" value="3"/>
</dbReference>
<dbReference type="InterPro" id="IPR009030">
    <property type="entry name" value="Growth_fac_rcpt_cys_sf"/>
</dbReference>
<dbReference type="InterPro" id="IPR036055">
    <property type="entry name" value="LDL_receptor-like_sf"/>
</dbReference>
<dbReference type="SUPFAM" id="SSF57424">
    <property type="entry name" value="LDL receptor-like module"/>
    <property type="match status" value="2"/>
</dbReference>
<dbReference type="PROSITE" id="PS01186">
    <property type="entry name" value="EGF_2"/>
    <property type="match status" value="2"/>
</dbReference>
<dbReference type="SMART" id="SM00180">
    <property type="entry name" value="EGF_Lam"/>
    <property type="match status" value="7"/>
</dbReference>
<dbReference type="CDD" id="cd00112">
    <property type="entry name" value="LDLa"/>
    <property type="match status" value="2"/>
</dbReference>
<dbReference type="Pfam" id="PF00053">
    <property type="entry name" value="EGF_laminin"/>
    <property type="match status" value="6"/>
</dbReference>
<feature type="domain" description="Ig-like" evidence="18">
    <location>
        <begin position="1509"/>
        <end position="1591"/>
    </location>
</feature>
<dbReference type="InterPro" id="IPR013106">
    <property type="entry name" value="Ig_V-set"/>
</dbReference>
<feature type="domain" description="Laminin EGF-like" evidence="17">
    <location>
        <begin position="59"/>
        <end position="108"/>
    </location>
</feature>
<dbReference type="SUPFAM" id="SSF48726">
    <property type="entry name" value="Immunoglobulin"/>
    <property type="match status" value="10"/>
</dbReference>
<proteinExistence type="predicted"/>
<dbReference type="Gene3D" id="4.10.400.10">
    <property type="entry name" value="Low-density Lipoprotein Receptor"/>
    <property type="match status" value="2"/>
</dbReference>
<feature type="domain" description="Ig-like" evidence="18">
    <location>
        <begin position="1770"/>
        <end position="1855"/>
    </location>
</feature>
<dbReference type="InterPro" id="IPR013320">
    <property type="entry name" value="ConA-like_dom_sf"/>
</dbReference>
<dbReference type="InterPro" id="IPR001881">
    <property type="entry name" value="EGF-like_Ca-bd_dom"/>
</dbReference>
<evidence type="ECO:0000256" key="7">
    <source>
        <dbReference type="ARBA" id="ARBA00023157"/>
    </source>
</evidence>
<dbReference type="PROSITE" id="PS50068">
    <property type="entry name" value="LDLRA_2"/>
    <property type="match status" value="2"/>
</dbReference>
<evidence type="ECO:0000259" key="17">
    <source>
        <dbReference type="PROSITE" id="PS50027"/>
    </source>
</evidence>
<feature type="disulfide bond" evidence="14">
    <location>
        <begin position="363"/>
        <end position="372"/>
    </location>
</feature>
<dbReference type="RefSeq" id="XP_022252152.1">
    <property type="nucleotide sequence ID" value="XM_022396444.1"/>
</dbReference>
<feature type="domain" description="Laminin G" evidence="15">
    <location>
        <begin position="2111"/>
        <end position="2292"/>
    </location>
</feature>
<dbReference type="InterPro" id="IPR023415">
    <property type="entry name" value="LDLR_class-A_CS"/>
</dbReference>
<dbReference type="InterPro" id="IPR003598">
    <property type="entry name" value="Ig_sub2"/>
</dbReference>
<dbReference type="Pfam" id="PF00054">
    <property type="entry name" value="Laminin_G_1"/>
    <property type="match status" value="2"/>
</dbReference>
<dbReference type="InterPro" id="IPR013151">
    <property type="entry name" value="Immunoglobulin_dom"/>
</dbReference>
<dbReference type="SUPFAM" id="SSF57196">
    <property type="entry name" value="EGF/Laminin"/>
    <property type="match status" value="7"/>
</dbReference>
<name>A0ABM1T8E6_LIMPO</name>
<dbReference type="Proteomes" id="UP000694941">
    <property type="component" value="Unplaced"/>
</dbReference>
<gene>
    <name evidence="21" type="primary">LOC106468138</name>
</gene>
<keyword evidence="7 11" id="KW-1015">Disulfide bond</keyword>
<feature type="domain" description="Laminin IV type A" evidence="19">
    <location>
        <begin position="125"/>
        <end position="310"/>
    </location>
</feature>
<dbReference type="CDD" id="cd00054">
    <property type="entry name" value="EGF_CA"/>
    <property type="match status" value="3"/>
</dbReference>
<feature type="domain" description="Ig-like" evidence="18">
    <location>
        <begin position="1085"/>
        <end position="1167"/>
    </location>
</feature>
<evidence type="ECO:0000256" key="13">
    <source>
        <dbReference type="PROSITE-ProRule" id="PRU00124"/>
    </source>
</evidence>
<keyword evidence="4" id="KW-0732">Signal</keyword>
<dbReference type="PROSITE" id="PS50027">
    <property type="entry name" value="EGF_LAM_2"/>
    <property type="match status" value="4"/>
</dbReference>
<comment type="caution">
    <text evidence="11">Lacks conserved residue(s) required for the propagation of feature annotation.</text>
</comment>
<dbReference type="InterPro" id="IPR000034">
    <property type="entry name" value="Laminin_IV"/>
</dbReference>
<dbReference type="InterPro" id="IPR013783">
    <property type="entry name" value="Ig-like_fold"/>
</dbReference>
<dbReference type="InterPro" id="IPR001791">
    <property type="entry name" value="Laminin_G"/>
</dbReference>
<feature type="disulfide bond" evidence="11">
    <location>
        <begin position="2096"/>
        <end position="2105"/>
    </location>
</feature>
<dbReference type="InterPro" id="IPR002172">
    <property type="entry name" value="LDrepeatLR_classA_rpt"/>
</dbReference>
<feature type="domain" description="Ig-like" evidence="18">
    <location>
        <begin position="806"/>
        <end position="891"/>
    </location>
</feature>
<feature type="domain" description="EGF-like" evidence="16">
    <location>
        <begin position="2288"/>
        <end position="2327"/>
    </location>
</feature>
<keyword evidence="5" id="KW-0677">Repeat</keyword>
<keyword evidence="2" id="KW-0964">Secreted</keyword>
<dbReference type="InterPro" id="IPR013098">
    <property type="entry name" value="Ig_I-set"/>
</dbReference>
<dbReference type="Gene3D" id="2.170.300.10">
    <property type="entry name" value="Tie2 ligand-binding domain superfamily"/>
    <property type="match status" value="1"/>
</dbReference>
<dbReference type="InterPro" id="IPR056863">
    <property type="entry name" value="LMN_ATRN_NET-like_EGF"/>
</dbReference>
<dbReference type="SMART" id="SM00408">
    <property type="entry name" value="IGc2"/>
    <property type="match status" value="10"/>
</dbReference>
<dbReference type="Gene3D" id="2.10.25.10">
    <property type="entry name" value="Laminin"/>
    <property type="match status" value="9"/>
</dbReference>
<evidence type="ECO:0000259" key="19">
    <source>
        <dbReference type="PROSITE" id="PS51115"/>
    </source>
</evidence>
<evidence type="ECO:0000259" key="18">
    <source>
        <dbReference type="PROSITE" id="PS50835"/>
    </source>
</evidence>
<dbReference type="InterPro" id="IPR007110">
    <property type="entry name" value="Ig-like_dom"/>
</dbReference>
<dbReference type="PROSITE" id="PS51115">
    <property type="entry name" value="LAMININ_IVA"/>
    <property type="match status" value="2"/>
</dbReference>
<dbReference type="SMART" id="SM00192">
    <property type="entry name" value="LDLa"/>
    <property type="match status" value="2"/>
</dbReference>
<feature type="disulfide bond" evidence="12">
    <location>
        <begin position="2526"/>
        <end position="2553"/>
    </location>
</feature>
<dbReference type="Pfam" id="PF24973">
    <property type="entry name" value="EGF_LMN_ATRN"/>
    <property type="match status" value="2"/>
</dbReference>
<feature type="domain" description="Laminin G" evidence="15">
    <location>
        <begin position="1858"/>
        <end position="2034"/>
    </location>
</feature>
<feature type="disulfide bond" evidence="13">
    <location>
        <begin position="1615"/>
        <end position="1630"/>
    </location>
</feature>
<feature type="domain" description="Laminin EGF-like" evidence="17">
    <location>
        <begin position="399"/>
        <end position="448"/>
    </location>
</feature>
<evidence type="ECO:0000259" key="15">
    <source>
        <dbReference type="PROSITE" id="PS50025"/>
    </source>
</evidence>
<evidence type="ECO:0000256" key="11">
    <source>
        <dbReference type="PROSITE-ProRule" id="PRU00076"/>
    </source>
</evidence>
<feature type="domain" description="Laminin IV type A" evidence="19">
    <location>
        <begin position="478"/>
        <end position="660"/>
    </location>
</feature>
<feature type="disulfide bond" evidence="13">
    <location>
        <begin position="1603"/>
        <end position="1621"/>
    </location>
</feature>
<evidence type="ECO:0000256" key="5">
    <source>
        <dbReference type="ARBA" id="ARBA00022737"/>
    </source>
</evidence>
<evidence type="ECO:0000256" key="8">
    <source>
        <dbReference type="ARBA" id="ARBA00023180"/>
    </source>
</evidence>
<feature type="disulfide bond" evidence="13">
    <location>
        <begin position="1596"/>
        <end position="1608"/>
    </location>
</feature>
<dbReference type="PROSITE" id="PS01248">
    <property type="entry name" value="EGF_LAM_1"/>
    <property type="match status" value="3"/>
</dbReference>
<feature type="domain" description="Ig-like" evidence="18">
    <location>
        <begin position="1454"/>
        <end position="1489"/>
    </location>
</feature>
<feature type="domain" description="EGF-like" evidence="16">
    <location>
        <begin position="2329"/>
        <end position="2366"/>
    </location>
</feature>
<dbReference type="InterPro" id="IPR002049">
    <property type="entry name" value="LE_dom"/>
</dbReference>
<feature type="disulfide bond" evidence="11">
    <location>
        <begin position="2058"/>
        <end position="2067"/>
    </location>
</feature>
<reference evidence="21" key="1">
    <citation type="submission" date="2025-08" db="UniProtKB">
        <authorList>
            <consortium name="RefSeq"/>
        </authorList>
    </citation>
    <scope>IDENTIFICATION</scope>
    <source>
        <tissue evidence="21">Muscle</tissue>
    </source>
</reference>
<feature type="domain" description="Ig-like" evidence="18">
    <location>
        <begin position="1265"/>
        <end position="1349"/>
    </location>
</feature>
<keyword evidence="9 14" id="KW-0424">Laminin EGF-like domain</keyword>
<dbReference type="SMART" id="SM00281">
    <property type="entry name" value="LamB"/>
    <property type="match status" value="2"/>
</dbReference>
<feature type="disulfide bond" evidence="14">
    <location>
        <begin position="60"/>
        <end position="77"/>
    </location>
</feature>
<feature type="disulfide bond" evidence="14">
    <location>
        <begin position="399"/>
        <end position="411"/>
    </location>
</feature>
<dbReference type="Pfam" id="PF00057">
    <property type="entry name" value="Ldl_recept_a"/>
    <property type="match status" value="2"/>
</dbReference>
<dbReference type="SMART" id="SM00282">
    <property type="entry name" value="LamG"/>
    <property type="match status" value="3"/>
</dbReference>
<keyword evidence="6" id="KW-0084">Basement membrane</keyword>
<evidence type="ECO:0000256" key="2">
    <source>
        <dbReference type="ARBA" id="ARBA00022525"/>
    </source>
</evidence>
<comment type="subcellular location">
    <subcellularLocation>
        <location evidence="1">Secreted</location>
        <location evidence="1">Extracellular space</location>
        <location evidence="1">Extracellular matrix</location>
        <location evidence="1">Basement membrane</location>
    </subcellularLocation>
</comment>
<dbReference type="Pfam" id="PF00047">
    <property type="entry name" value="ig"/>
    <property type="match status" value="1"/>
</dbReference>
<dbReference type="Pfam" id="PF02210">
    <property type="entry name" value="Laminin_G_2"/>
    <property type="match status" value="1"/>
</dbReference>
<evidence type="ECO:0000256" key="12">
    <source>
        <dbReference type="PROSITE-ProRule" id="PRU00122"/>
    </source>
</evidence>
<dbReference type="GeneID" id="106468138"/>
<feature type="disulfide bond" evidence="11">
    <location>
        <begin position="2317"/>
        <end position="2326"/>
    </location>
</feature>
<keyword evidence="11" id="KW-0245">EGF-like domain</keyword>
<dbReference type="Pfam" id="PF07679">
    <property type="entry name" value="I-set"/>
    <property type="match status" value="3"/>
</dbReference>
<feature type="domain" description="Laminin EGF-like" evidence="17">
    <location>
        <begin position="344"/>
        <end position="393"/>
    </location>
</feature>
<evidence type="ECO:0000313" key="21">
    <source>
        <dbReference type="RefSeq" id="XP_022252152.1"/>
    </source>
</evidence>
<dbReference type="InterPro" id="IPR036179">
    <property type="entry name" value="Ig-like_dom_sf"/>
</dbReference>
<keyword evidence="8" id="KW-0325">Glycoprotein</keyword>
<dbReference type="SMART" id="SM00406">
    <property type="entry name" value="IGv"/>
    <property type="match status" value="4"/>
</dbReference>
<feature type="disulfide bond" evidence="14">
    <location>
        <begin position="419"/>
        <end position="428"/>
    </location>
</feature>
<keyword evidence="3" id="KW-0272">Extracellular matrix</keyword>
<dbReference type="PROSITE" id="PS01209">
    <property type="entry name" value="LDLRA_1"/>
    <property type="match status" value="1"/>
</dbReference>
<evidence type="ECO:0000256" key="6">
    <source>
        <dbReference type="ARBA" id="ARBA00022869"/>
    </source>
</evidence>
<dbReference type="PROSITE" id="PS00022">
    <property type="entry name" value="EGF_1"/>
    <property type="match status" value="5"/>
</dbReference>
<accession>A0ABM1T8E6</accession>
<dbReference type="SUPFAM" id="SSF57184">
    <property type="entry name" value="Growth factor receptor domain"/>
    <property type="match status" value="1"/>
</dbReference>